<keyword evidence="11" id="KW-1133">Transmembrane helix</keyword>
<dbReference type="EMBL" id="CP117812">
    <property type="protein sequence ID" value="WDE98253.1"/>
    <property type="molecule type" value="Genomic_DNA"/>
</dbReference>
<comment type="catalytic activity">
    <reaction evidence="8">
        <text>L-threonyl-[protein] + ATP = O-phospho-L-threonyl-[protein] + ADP + H(+)</text>
        <dbReference type="Rhea" id="RHEA:46608"/>
        <dbReference type="Rhea" id="RHEA-COMP:11060"/>
        <dbReference type="Rhea" id="RHEA-COMP:11605"/>
        <dbReference type="ChEBI" id="CHEBI:15378"/>
        <dbReference type="ChEBI" id="CHEBI:30013"/>
        <dbReference type="ChEBI" id="CHEBI:30616"/>
        <dbReference type="ChEBI" id="CHEBI:61977"/>
        <dbReference type="ChEBI" id="CHEBI:456216"/>
        <dbReference type="EC" id="2.7.12.2"/>
    </reaction>
</comment>
<evidence type="ECO:0000256" key="3">
    <source>
        <dbReference type="ARBA" id="ARBA00022777"/>
    </source>
</evidence>
<reference evidence="13 14" key="1">
    <citation type="submission" date="2023-02" db="EMBL/GenBank/DDBJ databases">
        <title>Genome sequence of Lentisphaera profundi SAORIC-696.</title>
        <authorList>
            <person name="Kim e."/>
            <person name="Cho J.-C."/>
            <person name="Choi A."/>
            <person name="Kang I."/>
        </authorList>
    </citation>
    <scope>NUCLEOTIDE SEQUENCE [LARGE SCALE GENOMIC DNA]</scope>
    <source>
        <strain evidence="13 14">SAORIC-696</strain>
    </source>
</reference>
<evidence type="ECO:0000256" key="10">
    <source>
        <dbReference type="SAM" id="MobiDB-lite"/>
    </source>
</evidence>
<keyword evidence="14" id="KW-1185">Reference proteome</keyword>
<dbReference type="Gene3D" id="3.30.200.20">
    <property type="entry name" value="Phosphorylase Kinase, domain 1"/>
    <property type="match status" value="1"/>
</dbReference>
<dbReference type="RefSeq" id="WP_274153122.1">
    <property type="nucleotide sequence ID" value="NZ_CP117812.1"/>
</dbReference>
<dbReference type="CDD" id="cd14014">
    <property type="entry name" value="STKc_PknB_like"/>
    <property type="match status" value="1"/>
</dbReference>
<evidence type="ECO:0000256" key="1">
    <source>
        <dbReference type="ARBA" id="ARBA00022679"/>
    </source>
</evidence>
<dbReference type="EC" id="2.7.12.2" evidence="6"/>
<evidence type="ECO:0000313" key="14">
    <source>
        <dbReference type="Proteomes" id="UP001214250"/>
    </source>
</evidence>
<evidence type="ECO:0000256" key="9">
    <source>
        <dbReference type="ARBA" id="ARBA00051693"/>
    </source>
</evidence>
<dbReference type="PROSITE" id="PS50011">
    <property type="entry name" value="PROTEIN_KINASE_DOM"/>
    <property type="match status" value="1"/>
</dbReference>
<comment type="similarity">
    <text evidence="5">Belongs to the protein kinase superfamily. STE Ser/Thr protein kinase family. MAP kinase kinase subfamily.</text>
</comment>
<dbReference type="Proteomes" id="UP001214250">
    <property type="component" value="Chromosome 2"/>
</dbReference>
<evidence type="ECO:0000256" key="8">
    <source>
        <dbReference type="ARBA" id="ARBA00049299"/>
    </source>
</evidence>
<feature type="region of interest" description="Disordered" evidence="10">
    <location>
        <begin position="55"/>
        <end position="76"/>
    </location>
</feature>
<dbReference type="Pfam" id="PF00069">
    <property type="entry name" value="Pkinase"/>
    <property type="match status" value="1"/>
</dbReference>
<name>A0ABY7VVK2_9BACT</name>
<accession>A0ABY7VVK2</accession>
<comment type="catalytic activity">
    <reaction evidence="9">
        <text>L-tyrosyl-[protein] + ATP = O-phospho-L-tyrosyl-[protein] + ADP + H(+)</text>
        <dbReference type="Rhea" id="RHEA:10596"/>
        <dbReference type="Rhea" id="RHEA-COMP:10136"/>
        <dbReference type="Rhea" id="RHEA-COMP:20101"/>
        <dbReference type="ChEBI" id="CHEBI:15378"/>
        <dbReference type="ChEBI" id="CHEBI:30616"/>
        <dbReference type="ChEBI" id="CHEBI:46858"/>
        <dbReference type="ChEBI" id="CHEBI:61978"/>
        <dbReference type="ChEBI" id="CHEBI:456216"/>
        <dbReference type="EC" id="2.7.12.2"/>
    </reaction>
</comment>
<feature type="transmembrane region" description="Helical" evidence="11">
    <location>
        <begin position="540"/>
        <end position="558"/>
    </location>
</feature>
<evidence type="ECO:0000256" key="2">
    <source>
        <dbReference type="ARBA" id="ARBA00022741"/>
    </source>
</evidence>
<keyword evidence="11" id="KW-0472">Membrane</keyword>
<comment type="catalytic activity">
    <reaction evidence="7">
        <text>L-seryl-[protein] + ATP = O-phospho-L-seryl-[protein] + ADP + H(+)</text>
        <dbReference type="Rhea" id="RHEA:17989"/>
        <dbReference type="Rhea" id="RHEA-COMP:9863"/>
        <dbReference type="Rhea" id="RHEA-COMP:11604"/>
        <dbReference type="ChEBI" id="CHEBI:15378"/>
        <dbReference type="ChEBI" id="CHEBI:29999"/>
        <dbReference type="ChEBI" id="CHEBI:30616"/>
        <dbReference type="ChEBI" id="CHEBI:83421"/>
        <dbReference type="ChEBI" id="CHEBI:456216"/>
        <dbReference type="EC" id="2.7.12.2"/>
    </reaction>
</comment>
<feature type="domain" description="Protein kinase" evidence="12">
    <location>
        <begin position="226"/>
        <end position="483"/>
    </location>
</feature>
<dbReference type="InterPro" id="IPR011009">
    <property type="entry name" value="Kinase-like_dom_sf"/>
</dbReference>
<keyword evidence="3 13" id="KW-0418">Kinase</keyword>
<keyword evidence="1" id="KW-0808">Transferase</keyword>
<dbReference type="SUPFAM" id="SSF56112">
    <property type="entry name" value="Protein kinase-like (PK-like)"/>
    <property type="match status" value="1"/>
</dbReference>
<evidence type="ECO:0000256" key="6">
    <source>
        <dbReference type="ARBA" id="ARBA00038999"/>
    </source>
</evidence>
<evidence type="ECO:0000256" key="11">
    <source>
        <dbReference type="SAM" id="Phobius"/>
    </source>
</evidence>
<protein>
    <recommendedName>
        <fullName evidence="6">mitogen-activated protein kinase kinase</fullName>
        <ecNumber evidence="6">2.7.12.2</ecNumber>
    </recommendedName>
</protein>
<feature type="compositionally biased region" description="Basic and acidic residues" evidence="10">
    <location>
        <begin position="475"/>
        <end position="484"/>
    </location>
</feature>
<evidence type="ECO:0000313" key="13">
    <source>
        <dbReference type="EMBL" id="WDE98253.1"/>
    </source>
</evidence>
<keyword evidence="2" id="KW-0547">Nucleotide-binding</keyword>
<gene>
    <name evidence="13" type="ORF">PQO03_20770</name>
</gene>
<sequence length="842" mass="94765">MSDQASKASLPEGSKIFCPACNAKLDVSGLVIHSKFFCPGCNAKIQVPEENLTLQSKPVAEPKNQKTETSSVSTSDIDRLKNLAKKAILTDINLPGSKSTNKPPEKVDSSSNTKEKDETTDAMEKVATAKQTALDETMKDQVEVTNATTIQDKTPETVQVPVVETTAKKEPAPAPKEEHIDPNGLNKVKCHSCGKLNDFSKEKAFDKIPCSHCSEKIIVPKRFQHFLLEDELSDNQFAKVYRALDLSLNREVCIKIFNKDISANEVLVKALIEKLSLSATLTQQNIVPIYTSGTFEEQFFMVSQYMNQQSLEAFITKAKGELPINACLKTLHEVSKGLLEYSRHKQYHHHLSPRNILINSDGQIKVTDFNIFYTIMLDQKDKSLYGTDFVSPELIHKGKDTDSTVDVFHLGLIAQQLITGKIPYEASNQEDLMDLHLEKTPEKLSDLRSDTPQELCDFVQKMLSVRPSDRPSLSETEKELDKLRNPQKANLAATRMKTPVSKPPLEKDEDKFKHAKLQDTDLAHEDLLIQLNDKEKKSPIAIIAIILVLICVIGFFLSQNNSSEDKASEVDAKPVEVPKDPQDIAVALPDDPMPNDIIPEDMTSDTKTVEPSIEVVEIPTPTPIIEEPVTVPLAVDVPIEETETPNQFEEEFTDFAPVMANKEKRPFPNNLDFSPTISEFIDYLNSQPDSQRKAIEHERLRLLNRIRFYLIKVLSNTPYEGKVFSREFEDSIDGFLEVKNDQLLMGRKGADFTLEVDVTQLEDIQFAKVLEFFAKSKLDQVLDSPEAIAKELKESAAEDYFKAALLMDWFKNEKMAQAYLNLATQLNPNLTNHYKVFFDGQE</sequence>
<organism evidence="13 14">
    <name type="scientific">Lentisphaera profundi</name>
    <dbReference type="NCBI Taxonomy" id="1658616"/>
    <lineage>
        <taxon>Bacteria</taxon>
        <taxon>Pseudomonadati</taxon>
        <taxon>Lentisphaerota</taxon>
        <taxon>Lentisphaeria</taxon>
        <taxon>Lentisphaerales</taxon>
        <taxon>Lentisphaeraceae</taxon>
        <taxon>Lentisphaera</taxon>
    </lineage>
</organism>
<evidence type="ECO:0000259" key="12">
    <source>
        <dbReference type="PROSITE" id="PS50011"/>
    </source>
</evidence>
<dbReference type="GO" id="GO:0016301">
    <property type="term" value="F:kinase activity"/>
    <property type="evidence" value="ECO:0007669"/>
    <property type="project" value="UniProtKB-KW"/>
</dbReference>
<evidence type="ECO:0000256" key="5">
    <source>
        <dbReference type="ARBA" id="ARBA00038035"/>
    </source>
</evidence>
<keyword evidence="11" id="KW-0812">Transmembrane</keyword>
<dbReference type="PANTHER" id="PTHR48013:SF9">
    <property type="entry name" value="DUAL SPECIFICITY MITOGEN-ACTIVATED PROTEIN KINASE KINASE 5"/>
    <property type="match status" value="1"/>
</dbReference>
<feature type="compositionally biased region" description="Basic and acidic residues" evidence="10">
    <location>
        <begin position="103"/>
        <end position="123"/>
    </location>
</feature>
<dbReference type="InterPro" id="IPR000719">
    <property type="entry name" value="Prot_kinase_dom"/>
</dbReference>
<evidence type="ECO:0000256" key="7">
    <source>
        <dbReference type="ARBA" id="ARBA00049014"/>
    </source>
</evidence>
<dbReference type="Gene3D" id="1.10.510.10">
    <property type="entry name" value="Transferase(Phosphotransferase) domain 1"/>
    <property type="match status" value="1"/>
</dbReference>
<proteinExistence type="inferred from homology"/>
<evidence type="ECO:0000256" key="4">
    <source>
        <dbReference type="ARBA" id="ARBA00022840"/>
    </source>
</evidence>
<keyword evidence="4" id="KW-0067">ATP-binding</keyword>
<feature type="region of interest" description="Disordered" evidence="10">
    <location>
        <begin position="468"/>
        <end position="494"/>
    </location>
</feature>
<dbReference type="PANTHER" id="PTHR48013">
    <property type="entry name" value="DUAL SPECIFICITY MITOGEN-ACTIVATED PROTEIN KINASE KINASE 5-RELATED"/>
    <property type="match status" value="1"/>
</dbReference>
<feature type="region of interest" description="Disordered" evidence="10">
    <location>
        <begin position="93"/>
        <end position="123"/>
    </location>
</feature>